<reference evidence="4 5" key="1">
    <citation type="submission" date="2019-12" db="EMBL/GenBank/DDBJ databases">
        <title>Chitinophaga sp. strain ysch24 (GDMCC 1.1355), whole genome shotgun sequence.</title>
        <authorList>
            <person name="Zhang X."/>
        </authorList>
    </citation>
    <scope>NUCLEOTIDE SEQUENCE [LARGE SCALE GENOMIC DNA]</scope>
    <source>
        <strain evidence="5">ysch24</strain>
    </source>
</reference>
<keyword evidence="4" id="KW-0489">Methyltransferase</keyword>
<feature type="region of interest" description="Disordered" evidence="2">
    <location>
        <begin position="1"/>
        <end position="25"/>
    </location>
</feature>
<feature type="compositionally biased region" description="Basic and acidic residues" evidence="2">
    <location>
        <begin position="1"/>
        <end position="12"/>
    </location>
</feature>
<dbReference type="GO" id="GO:0016126">
    <property type="term" value="P:sterol biosynthetic process"/>
    <property type="evidence" value="ECO:0007669"/>
    <property type="project" value="TreeGrafter"/>
</dbReference>
<dbReference type="InterPro" id="IPR050447">
    <property type="entry name" value="Erg6_SMT_methyltransf"/>
</dbReference>
<dbReference type="GO" id="GO:0032259">
    <property type="term" value="P:methylation"/>
    <property type="evidence" value="ECO:0007669"/>
    <property type="project" value="UniProtKB-KW"/>
</dbReference>
<feature type="domain" description="Methyltransferase type 11" evidence="3">
    <location>
        <begin position="53"/>
        <end position="152"/>
    </location>
</feature>
<proteinExistence type="predicted"/>
<dbReference type="Gene3D" id="3.40.50.150">
    <property type="entry name" value="Vaccinia Virus protein VP39"/>
    <property type="match status" value="1"/>
</dbReference>
<dbReference type="Proteomes" id="UP000461730">
    <property type="component" value="Unassembled WGS sequence"/>
</dbReference>
<evidence type="ECO:0000259" key="3">
    <source>
        <dbReference type="Pfam" id="PF08241"/>
    </source>
</evidence>
<name>A0A7K1U8Q8_9BACT</name>
<dbReference type="InterPro" id="IPR013216">
    <property type="entry name" value="Methyltransf_11"/>
</dbReference>
<evidence type="ECO:0000313" key="5">
    <source>
        <dbReference type="Proteomes" id="UP000461730"/>
    </source>
</evidence>
<dbReference type="AlphaFoldDB" id="A0A7K1U8Q8"/>
<dbReference type="PANTHER" id="PTHR44068">
    <property type="entry name" value="ZGC:194242"/>
    <property type="match status" value="1"/>
</dbReference>
<protein>
    <submittedName>
        <fullName evidence="4">Methyltransferase domain-containing protein</fullName>
    </submittedName>
</protein>
<sequence>MDKPMTAEEAARQLRQPQGEDGIRMGEKMNRSNKLLYDMTLDFMPLQAGDRILEIGMGNGHFISELFQQQAALHYTGLDMSDVMVQEAIKENESRIKAGKVEIICGTAEEMTFPSEAFTKVFGVNVLYFWDAPDIALKAIHRVLIPGGQLVLAFRSKETMEQLPFVDQGFTLYDIPSAKSLLEKNGFIVSEINTAVEPQKLAADGSKLVQLENICMRGIKN</sequence>
<gene>
    <name evidence="4" type="ORF">GO493_20950</name>
</gene>
<accession>A0A7K1U8Q8</accession>
<comment type="caution">
    <text evidence="4">The sequence shown here is derived from an EMBL/GenBank/DDBJ whole genome shotgun (WGS) entry which is preliminary data.</text>
</comment>
<evidence type="ECO:0000313" key="4">
    <source>
        <dbReference type="EMBL" id="MVT10753.1"/>
    </source>
</evidence>
<evidence type="ECO:0000256" key="2">
    <source>
        <dbReference type="SAM" id="MobiDB-lite"/>
    </source>
</evidence>
<evidence type="ECO:0000256" key="1">
    <source>
        <dbReference type="ARBA" id="ARBA00022679"/>
    </source>
</evidence>
<keyword evidence="1 4" id="KW-0808">Transferase</keyword>
<dbReference type="GO" id="GO:0003838">
    <property type="term" value="F:sterol 24-C-methyltransferase activity"/>
    <property type="evidence" value="ECO:0007669"/>
    <property type="project" value="TreeGrafter"/>
</dbReference>
<dbReference type="EMBL" id="WRXN01000010">
    <property type="protein sequence ID" value="MVT10753.1"/>
    <property type="molecule type" value="Genomic_DNA"/>
</dbReference>
<dbReference type="CDD" id="cd02440">
    <property type="entry name" value="AdoMet_MTases"/>
    <property type="match status" value="1"/>
</dbReference>
<dbReference type="SUPFAM" id="SSF53335">
    <property type="entry name" value="S-adenosyl-L-methionine-dependent methyltransferases"/>
    <property type="match status" value="1"/>
</dbReference>
<dbReference type="Pfam" id="PF08241">
    <property type="entry name" value="Methyltransf_11"/>
    <property type="match status" value="1"/>
</dbReference>
<dbReference type="RefSeq" id="WP_157308191.1">
    <property type="nucleotide sequence ID" value="NZ_WRXN01000010.1"/>
</dbReference>
<dbReference type="PANTHER" id="PTHR44068:SF1">
    <property type="entry name" value="HYPOTHETICAL LOC100005854"/>
    <property type="match status" value="1"/>
</dbReference>
<dbReference type="InterPro" id="IPR029063">
    <property type="entry name" value="SAM-dependent_MTases_sf"/>
</dbReference>
<organism evidence="4 5">
    <name type="scientific">Chitinophaga tropicalis</name>
    <dbReference type="NCBI Taxonomy" id="2683588"/>
    <lineage>
        <taxon>Bacteria</taxon>
        <taxon>Pseudomonadati</taxon>
        <taxon>Bacteroidota</taxon>
        <taxon>Chitinophagia</taxon>
        <taxon>Chitinophagales</taxon>
        <taxon>Chitinophagaceae</taxon>
        <taxon>Chitinophaga</taxon>
    </lineage>
</organism>
<keyword evidence="5" id="KW-1185">Reference proteome</keyword>